<dbReference type="PROSITE" id="PS50931">
    <property type="entry name" value="HTH_LYSR"/>
    <property type="match status" value="1"/>
</dbReference>
<reference evidence="6 7" key="1">
    <citation type="submission" date="2017-07" db="EMBL/GenBank/DDBJ databases">
        <title>Isolation and whole genome analysis of endospore-forming bacteria from heroin.</title>
        <authorList>
            <person name="Kalinowski J."/>
            <person name="Ahrens B."/>
            <person name="Al-Dilaimi A."/>
            <person name="Winkler A."/>
            <person name="Wibberg D."/>
            <person name="Schleenbecker U."/>
            <person name="Ruckert C."/>
            <person name="Wolfel R."/>
            <person name="Grass G."/>
        </authorList>
    </citation>
    <scope>NUCLEOTIDE SEQUENCE [LARGE SCALE GENOMIC DNA]</scope>
    <source>
        <strain evidence="6 7">7509</strain>
    </source>
</reference>
<evidence type="ECO:0000259" key="5">
    <source>
        <dbReference type="PROSITE" id="PS50931"/>
    </source>
</evidence>
<protein>
    <recommendedName>
        <fullName evidence="5">HTH lysR-type domain-containing protein</fullName>
    </recommendedName>
</protein>
<dbReference type="SUPFAM" id="SSF53850">
    <property type="entry name" value="Periplasmic binding protein-like II"/>
    <property type="match status" value="1"/>
</dbReference>
<dbReference type="InterPro" id="IPR036390">
    <property type="entry name" value="WH_DNA-bd_sf"/>
</dbReference>
<dbReference type="Gene3D" id="1.10.10.10">
    <property type="entry name" value="Winged helix-like DNA-binding domain superfamily/Winged helix DNA-binding domain"/>
    <property type="match status" value="1"/>
</dbReference>
<keyword evidence="2" id="KW-0805">Transcription regulation</keyword>
<feature type="domain" description="HTH lysR-type" evidence="5">
    <location>
        <begin position="4"/>
        <end position="61"/>
    </location>
</feature>
<dbReference type="Proteomes" id="UP000216475">
    <property type="component" value="Unassembled WGS sequence"/>
</dbReference>
<dbReference type="AlphaFoldDB" id="A0A268HBM8"/>
<keyword evidence="4" id="KW-0804">Transcription</keyword>
<dbReference type="InterPro" id="IPR000847">
    <property type="entry name" value="LysR_HTH_N"/>
</dbReference>
<proteinExistence type="inferred from homology"/>
<comment type="caution">
    <text evidence="6">The sequence shown here is derived from an EMBL/GenBank/DDBJ whole genome shotgun (WGS) entry which is preliminary data.</text>
</comment>
<dbReference type="PANTHER" id="PTHR30126">
    <property type="entry name" value="HTH-TYPE TRANSCRIPTIONAL REGULATOR"/>
    <property type="match status" value="1"/>
</dbReference>
<dbReference type="InterPro" id="IPR036388">
    <property type="entry name" value="WH-like_DNA-bd_sf"/>
</dbReference>
<dbReference type="GO" id="GO:0003700">
    <property type="term" value="F:DNA-binding transcription factor activity"/>
    <property type="evidence" value="ECO:0007669"/>
    <property type="project" value="InterPro"/>
</dbReference>
<name>A0A268HBM8_9BACI</name>
<evidence type="ECO:0000256" key="1">
    <source>
        <dbReference type="ARBA" id="ARBA00009437"/>
    </source>
</evidence>
<evidence type="ECO:0000256" key="2">
    <source>
        <dbReference type="ARBA" id="ARBA00023015"/>
    </source>
</evidence>
<comment type="similarity">
    <text evidence="1">Belongs to the LysR transcriptional regulatory family.</text>
</comment>
<accession>A0A268HBM8</accession>
<organism evidence="6 7">
    <name type="scientific">Terribacillus saccharophilus</name>
    <dbReference type="NCBI Taxonomy" id="361277"/>
    <lineage>
        <taxon>Bacteria</taxon>
        <taxon>Bacillati</taxon>
        <taxon>Bacillota</taxon>
        <taxon>Bacilli</taxon>
        <taxon>Bacillales</taxon>
        <taxon>Bacillaceae</taxon>
        <taxon>Terribacillus</taxon>
    </lineage>
</organism>
<evidence type="ECO:0000313" key="7">
    <source>
        <dbReference type="Proteomes" id="UP000216475"/>
    </source>
</evidence>
<dbReference type="GO" id="GO:0000976">
    <property type="term" value="F:transcription cis-regulatory region binding"/>
    <property type="evidence" value="ECO:0007669"/>
    <property type="project" value="TreeGrafter"/>
</dbReference>
<sequence>MYALQINYLKTFAVAAETLNFTKTAQLLDYAQSSVTAQIKALEKEYGVDLFQRLGKRIYLTEAGMKMQSYAKRMLALHEEMRQEFEEEQEEKGTILIGACESQCIYRLPELLRFIRNQYPQVQVILKPVPSSKTSEKMLQEGELDLAFIMERDDQHNGLLEAVSLFQEKIVLISSPSHSLAVHPSNSLAEVMQHPLILTEKGCAYRTELEQALQNQSLHPENIIEFGSIEAIKQCVMAGLGLSYLPLMTVEKELQTGELSAVHLDEPITQPTTKLLWHKNKRLSKVMHDVIDFAIKQIG</sequence>
<evidence type="ECO:0000256" key="3">
    <source>
        <dbReference type="ARBA" id="ARBA00023125"/>
    </source>
</evidence>
<dbReference type="Gene3D" id="3.40.190.290">
    <property type="match status" value="1"/>
</dbReference>
<dbReference type="InterPro" id="IPR005119">
    <property type="entry name" value="LysR_subst-bd"/>
</dbReference>
<dbReference type="Pfam" id="PF03466">
    <property type="entry name" value="LysR_substrate"/>
    <property type="match status" value="1"/>
</dbReference>
<dbReference type="PRINTS" id="PR00039">
    <property type="entry name" value="HTHLYSR"/>
</dbReference>
<evidence type="ECO:0000256" key="4">
    <source>
        <dbReference type="ARBA" id="ARBA00023163"/>
    </source>
</evidence>
<dbReference type="CDD" id="cd05466">
    <property type="entry name" value="PBP2_LTTR_substrate"/>
    <property type="match status" value="1"/>
</dbReference>
<dbReference type="PANTHER" id="PTHR30126:SF100">
    <property type="entry name" value="LYSR-FAMILY TRANSCRIPTIONAL REGULATOR"/>
    <property type="match status" value="1"/>
</dbReference>
<dbReference type="EMBL" id="NPBH01000055">
    <property type="protein sequence ID" value="PAE07271.1"/>
    <property type="molecule type" value="Genomic_DNA"/>
</dbReference>
<dbReference type="SUPFAM" id="SSF46785">
    <property type="entry name" value="Winged helix' DNA-binding domain"/>
    <property type="match status" value="1"/>
</dbReference>
<dbReference type="Pfam" id="PF00126">
    <property type="entry name" value="HTH_1"/>
    <property type="match status" value="1"/>
</dbReference>
<keyword evidence="3" id="KW-0238">DNA-binding</keyword>
<evidence type="ECO:0000313" key="6">
    <source>
        <dbReference type="EMBL" id="PAE07271.1"/>
    </source>
</evidence>
<gene>
    <name evidence="6" type="ORF">CHI12_12390</name>
</gene>